<gene>
    <name evidence="2" type="ORF">CCMP2556_LOCUS38996</name>
</gene>
<keyword evidence="3" id="KW-1185">Reference proteome</keyword>
<feature type="non-terminal residue" evidence="2">
    <location>
        <position position="1"/>
    </location>
</feature>
<name>A0ABP0PTT2_9DINO</name>
<organism evidence="2 3">
    <name type="scientific">Durusdinium trenchii</name>
    <dbReference type="NCBI Taxonomy" id="1381693"/>
    <lineage>
        <taxon>Eukaryota</taxon>
        <taxon>Sar</taxon>
        <taxon>Alveolata</taxon>
        <taxon>Dinophyceae</taxon>
        <taxon>Suessiales</taxon>
        <taxon>Symbiodiniaceae</taxon>
        <taxon>Durusdinium</taxon>
    </lineage>
</organism>
<feature type="compositionally biased region" description="Basic and acidic residues" evidence="1">
    <location>
        <begin position="100"/>
        <end position="116"/>
    </location>
</feature>
<feature type="compositionally biased region" description="Low complexity" evidence="1">
    <location>
        <begin position="1"/>
        <end position="15"/>
    </location>
</feature>
<comment type="caution">
    <text evidence="2">The sequence shown here is derived from an EMBL/GenBank/DDBJ whole genome shotgun (WGS) entry which is preliminary data.</text>
</comment>
<dbReference type="EMBL" id="CAXAMN010023620">
    <property type="protein sequence ID" value="CAK9079156.1"/>
    <property type="molecule type" value="Genomic_DNA"/>
</dbReference>
<feature type="compositionally biased region" description="Basic and acidic residues" evidence="1">
    <location>
        <begin position="18"/>
        <end position="41"/>
    </location>
</feature>
<feature type="non-terminal residue" evidence="2">
    <location>
        <position position="135"/>
    </location>
</feature>
<dbReference type="Proteomes" id="UP001642484">
    <property type="component" value="Unassembled WGS sequence"/>
</dbReference>
<accession>A0ABP0PTT2</accession>
<evidence type="ECO:0000313" key="3">
    <source>
        <dbReference type="Proteomes" id="UP001642484"/>
    </source>
</evidence>
<evidence type="ECO:0000313" key="2">
    <source>
        <dbReference type="EMBL" id="CAK9079156.1"/>
    </source>
</evidence>
<protein>
    <submittedName>
        <fullName evidence="2">Uncharacterized protein</fullName>
    </submittedName>
</protein>
<sequence>PLRLSRSSWSVSTSSPEARLKSKTEAEAKAEERAQRVKHYTEAETDYRAGLNDQMLRLELANPVSPRTGVPLVSDHRLKQEIEAGRSVWVARRAQRARERAAQHRQEVDAWSRAEKGPGTGPLLDVDLAEAGKVL</sequence>
<evidence type="ECO:0000256" key="1">
    <source>
        <dbReference type="SAM" id="MobiDB-lite"/>
    </source>
</evidence>
<reference evidence="2 3" key="1">
    <citation type="submission" date="2024-02" db="EMBL/GenBank/DDBJ databases">
        <authorList>
            <person name="Chen Y."/>
            <person name="Shah S."/>
            <person name="Dougan E. K."/>
            <person name="Thang M."/>
            <person name="Chan C."/>
        </authorList>
    </citation>
    <scope>NUCLEOTIDE SEQUENCE [LARGE SCALE GENOMIC DNA]</scope>
</reference>
<proteinExistence type="predicted"/>
<feature type="region of interest" description="Disordered" evidence="1">
    <location>
        <begin position="100"/>
        <end position="135"/>
    </location>
</feature>
<feature type="region of interest" description="Disordered" evidence="1">
    <location>
        <begin position="1"/>
        <end position="41"/>
    </location>
</feature>